<proteinExistence type="predicted"/>
<feature type="coiled-coil region" evidence="1">
    <location>
        <begin position="141"/>
        <end position="205"/>
    </location>
</feature>
<keyword evidence="4" id="KW-1185">Reference proteome</keyword>
<feature type="coiled-coil region" evidence="1">
    <location>
        <begin position="73"/>
        <end position="100"/>
    </location>
</feature>
<keyword evidence="1" id="KW-0175">Coiled coil</keyword>
<dbReference type="AlphaFoldDB" id="A0A1V8RNB2"/>
<dbReference type="Gene3D" id="2.40.30.170">
    <property type="match status" value="1"/>
</dbReference>
<evidence type="ECO:0000256" key="2">
    <source>
        <dbReference type="SAM" id="SignalP"/>
    </source>
</evidence>
<gene>
    <name evidence="3" type="ORF">BFN67_21135</name>
</gene>
<dbReference type="Gene3D" id="2.40.50.100">
    <property type="match status" value="1"/>
</dbReference>
<sequence length="330" mass="35721">MRRAGLLMIAAGVAVPALFLTNPNSDAPLPRFQGYVEGQTIYVSAEEGGTIFRMHVDSGDDVQRNQTLFRQDTALKEIQLQQAEASLREAQARLRNVEAPQQRPEEIEVLRASERRAATASHLSAIELDRQRELFRKGVASKALVEQAEAAHQQNSAAQEEIRRQIDAAGLGGRDNDIRAAEGAVDAAKAALAEADQRLAKAEVRAPEDGRVEDVFYRAGEVVPAGTPVLALLPDGNLRVRFFVPEPALSALSLGGAILVSCDGCAPDIEGRITFIAREAEFTPPVIFSEEERSKLVFKVEARLIGNEHALPVGLPVTVVPTPDAVAEKR</sequence>
<organism evidence="3 4">
    <name type="scientific">Manganibacter manganicus</name>
    <dbReference type="NCBI Taxonomy" id="1873176"/>
    <lineage>
        <taxon>Bacteria</taxon>
        <taxon>Pseudomonadati</taxon>
        <taxon>Pseudomonadota</taxon>
        <taxon>Alphaproteobacteria</taxon>
        <taxon>Hyphomicrobiales</taxon>
        <taxon>Phyllobacteriaceae</taxon>
        <taxon>Manganibacter</taxon>
    </lineage>
</organism>
<dbReference type="PANTHER" id="PTHR30438:SF2">
    <property type="entry name" value="MEMBRANE PROTEIN"/>
    <property type="match status" value="1"/>
</dbReference>
<evidence type="ECO:0000313" key="3">
    <source>
        <dbReference type="EMBL" id="OQM74593.1"/>
    </source>
</evidence>
<protein>
    <recommendedName>
        <fullName evidence="5">Secretion protein HlyD</fullName>
    </recommendedName>
</protein>
<dbReference type="GO" id="GO:0005886">
    <property type="term" value="C:plasma membrane"/>
    <property type="evidence" value="ECO:0007669"/>
    <property type="project" value="TreeGrafter"/>
</dbReference>
<dbReference type="Gene3D" id="1.10.287.470">
    <property type="entry name" value="Helix hairpin bin"/>
    <property type="match status" value="1"/>
</dbReference>
<name>A0A1V8RNB2_9HYPH</name>
<comment type="caution">
    <text evidence="3">The sequence shown here is derived from an EMBL/GenBank/DDBJ whole genome shotgun (WGS) entry which is preliminary data.</text>
</comment>
<accession>A0A1V8RNB2</accession>
<dbReference type="PANTHER" id="PTHR30438">
    <property type="entry name" value="36 KDA ANTIGEN-RELATED"/>
    <property type="match status" value="1"/>
</dbReference>
<dbReference type="Proteomes" id="UP000191905">
    <property type="component" value="Unassembled WGS sequence"/>
</dbReference>
<feature type="chain" id="PRO_5012845230" description="Secretion protein HlyD" evidence="2">
    <location>
        <begin position="20"/>
        <end position="330"/>
    </location>
</feature>
<keyword evidence="2" id="KW-0732">Signal</keyword>
<evidence type="ECO:0000256" key="1">
    <source>
        <dbReference type="SAM" id="Coils"/>
    </source>
</evidence>
<feature type="signal peptide" evidence="2">
    <location>
        <begin position="1"/>
        <end position="19"/>
    </location>
</feature>
<dbReference type="SUPFAM" id="SSF111369">
    <property type="entry name" value="HlyD-like secretion proteins"/>
    <property type="match status" value="2"/>
</dbReference>
<dbReference type="STRING" id="1873176.BFN67_21135"/>
<evidence type="ECO:0008006" key="5">
    <source>
        <dbReference type="Google" id="ProtNLM"/>
    </source>
</evidence>
<evidence type="ECO:0000313" key="4">
    <source>
        <dbReference type="Proteomes" id="UP000191905"/>
    </source>
</evidence>
<reference evidence="3 4" key="1">
    <citation type="journal article" date="2016" name="Int. J. Syst. Evol. Microbiol.">
        <title>Pseudaminobacter manganicus sp. nov., isolated from sludge of a manganese mine.</title>
        <authorList>
            <person name="Li J."/>
            <person name="Huang J."/>
            <person name="Liao S."/>
            <person name="Wang G."/>
        </authorList>
    </citation>
    <scope>NUCLEOTIDE SEQUENCE [LARGE SCALE GENOMIC DNA]</scope>
    <source>
        <strain evidence="3 4">JH-7</strain>
    </source>
</reference>
<dbReference type="EMBL" id="MDET01000026">
    <property type="protein sequence ID" value="OQM74593.1"/>
    <property type="molecule type" value="Genomic_DNA"/>
</dbReference>